<dbReference type="EMBL" id="JACBZS010000001">
    <property type="protein sequence ID" value="NYI70014.1"/>
    <property type="molecule type" value="Genomic_DNA"/>
</dbReference>
<dbReference type="AlphaFoldDB" id="A0A7Z0D6Z6"/>
<evidence type="ECO:0008006" key="3">
    <source>
        <dbReference type="Google" id="ProtNLM"/>
    </source>
</evidence>
<name>A0A7Z0D6Z6_9ACTN</name>
<evidence type="ECO:0000313" key="1">
    <source>
        <dbReference type="EMBL" id="NYI70014.1"/>
    </source>
</evidence>
<reference evidence="1 2" key="1">
    <citation type="submission" date="2020-07" db="EMBL/GenBank/DDBJ databases">
        <title>Sequencing the genomes of 1000 actinobacteria strains.</title>
        <authorList>
            <person name="Klenk H.-P."/>
        </authorList>
    </citation>
    <scope>NUCLEOTIDE SEQUENCE [LARGE SCALE GENOMIC DNA]</scope>
    <source>
        <strain evidence="1 2">DSM 103164</strain>
    </source>
</reference>
<comment type="caution">
    <text evidence="1">The sequence shown here is derived from an EMBL/GenBank/DDBJ whole genome shotgun (WGS) entry which is preliminary data.</text>
</comment>
<dbReference type="RefSeq" id="WP_179444013.1">
    <property type="nucleotide sequence ID" value="NZ_JACBZS010000001.1"/>
</dbReference>
<dbReference type="Proteomes" id="UP000527616">
    <property type="component" value="Unassembled WGS sequence"/>
</dbReference>
<accession>A0A7Z0D6Z6</accession>
<protein>
    <recommendedName>
        <fullName evidence="3">DinB family protein</fullName>
    </recommendedName>
</protein>
<sequence>MDTTDFDAVYSDLLRVAESIRDTANYPVPARDDVDWTLSHIALSDSLLAEAARDIHHGRDAVVNNRGAMNETAITELIASTTHQQRVAMVSDHARELRDALDAIPDRAAERPVLLRLFDRAGDALPEQHTAWQDLITLRITTHIPGHTARIRTYAATDDTRRDA</sequence>
<evidence type="ECO:0000313" key="2">
    <source>
        <dbReference type="Proteomes" id="UP000527616"/>
    </source>
</evidence>
<organism evidence="1 2">
    <name type="scientific">Naumannella cuiyingiana</name>
    <dbReference type="NCBI Taxonomy" id="1347891"/>
    <lineage>
        <taxon>Bacteria</taxon>
        <taxon>Bacillati</taxon>
        <taxon>Actinomycetota</taxon>
        <taxon>Actinomycetes</taxon>
        <taxon>Propionibacteriales</taxon>
        <taxon>Propionibacteriaceae</taxon>
        <taxon>Naumannella</taxon>
    </lineage>
</organism>
<keyword evidence="2" id="KW-1185">Reference proteome</keyword>
<gene>
    <name evidence="1" type="ORF">GGQ54_000574</name>
</gene>
<proteinExistence type="predicted"/>